<accession>A0ABS9U6B2</accession>
<dbReference type="Proteomes" id="UP001202922">
    <property type="component" value="Unassembled WGS sequence"/>
</dbReference>
<organism evidence="1 2">
    <name type="scientific">Sinomonas terrae</name>
    <dbReference type="NCBI Taxonomy" id="2908838"/>
    <lineage>
        <taxon>Bacteria</taxon>
        <taxon>Bacillati</taxon>
        <taxon>Actinomycetota</taxon>
        <taxon>Actinomycetes</taxon>
        <taxon>Micrococcales</taxon>
        <taxon>Micrococcaceae</taxon>
        <taxon>Sinomonas</taxon>
    </lineage>
</organism>
<keyword evidence="2" id="KW-1185">Reference proteome</keyword>
<dbReference type="RefSeq" id="WP_241056126.1">
    <property type="nucleotide sequence ID" value="NZ_JAKZBV010000001.1"/>
</dbReference>
<evidence type="ECO:0000313" key="1">
    <source>
        <dbReference type="EMBL" id="MCH6472228.1"/>
    </source>
</evidence>
<gene>
    <name evidence="1" type="ORF">L0M17_20055</name>
</gene>
<comment type="caution">
    <text evidence="1">The sequence shown here is derived from an EMBL/GenBank/DDBJ whole genome shotgun (WGS) entry which is preliminary data.</text>
</comment>
<dbReference type="EMBL" id="JAKZBV010000001">
    <property type="protein sequence ID" value="MCH6472228.1"/>
    <property type="molecule type" value="Genomic_DNA"/>
</dbReference>
<sequence length="86" mass="9294">MNSEGSALIGLDQRQWDALPTMTRHVLGNVHQAYVSRLIGHHPPAPSSTGFAWRLIVHPGDEDRMRGIVQDVVAGSDSAAAAYLYG</sequence>
<protein>
    <submittedName>
        <fullName evidence="1">Uncharacterized protein</fullName>
    </submittedName>
</protein>
<evidence type="ECO:0000313" key="2">
    <source>
        <dbReference type="Proteomes" id="UP001202922"/>
    </source>
</evidence>
<reference evidence="1 2" key="1">
    <citation type="submission" date="2022-03" db="EMBL/GenBank/DDBJ databases">
        <title>Sinomonas sp. isolated from a soil.</title>
        <authorList>
            <person name="Han J."/>
            <person name="Kim D.-U."/>
        </authorList>
    </citation>
    <scope>NUCLEOTIDE SEQUENCE [LARGE SCALE GENOMIC DNA]</scope>
    <source>
        <strain evidence="1 2">5-5</strain>
    </source>
</reference>
<proteinExistence type="predicted"/>
<name>A0ABS9U6B2_9MICC</name>